<dbReference type="AlphaFoldDB" id="K0K4U7"/>
<dbReference type="STRING" id="1179773.BN6_53290"/>
<dbReference type="RefSeq" id="WP_015102704.1">
    <property type="nucleotide sequence ID" value="NC_019673.1"/>
</dbReference>
<dbReference type="KEGG" id="sesp:BN6_53290"/>
<dbReference type="PATRIC" id="fig|1179773.3.peg.5365"/>
<evidence type="ECO:0008006" key="3">
    <source>
        <dbReference type="Google" id="ProtNLM"/>
    </source>
</evidence>
<sequence length="397" mass="43272">MQTLAHVDLMLTEELRSFHSTDIRLGGVTFHGMRVDPLAGAPDGHDAYLVKVDYATRLDPEAPPPTWAEIGLRFTTPDVLVVDVLPRSVPVEVPQIRYAVTKGLDFIRYEPDLAGRVLHDQVAVPPTRPVLDCVEVGGPGVRWRRTEGVRSGSDVGWLTVVTPQGCRELVGEAVADYALRPADSWGLHPRGRADGFTIRLPCGAPVGDAAINVRLGFTVDVVGYGKRTIRQREQVQKRLREVVDAVLADAGIVLNGPYFQGTGDGVVAFFEPDTDLPKALDTLLTALPQRLSEDNAAHDDPIRLRMAMDIGTVGLGPLGFTADAIVNFCRLADSDPVREVVRRHPDVPVAVLVSDTVHDMLITRFEEFSEIDFRRVDVVVKNFQAAAHLLVPAGGTP</sequence>
<protein>
    <recommendedName>
        <fullName evidence="3">Guanylate cyclase domain-containing protein</fullName>
    </recommendedName>
</protein>
<dbReference type="eggNOG" id="COG2114">
    <property type="taxonomic scope" value="Bacteria"/>
</dbReference>
<keyword evidence="2" id="KW-1185">Reference proteome</keyword>
<evidence type="ECO:0000313" key="1">
    <source>
        <dbReference type="EMBL" id="CCH32592.1"/>
    </source>
</evidence>
<organism evidence="1 2">
    <name type="scientific">Saccharothrix espanaensis (strain ATCC 51144 / DSM 44229 / JCM 9112 / NBRC 15066 / NRRL 15764)</name>
    <dbReference type="NCBI Taxonomy" id="1179773"/>
    <lineage>
        <taxon>Bacteria</taxon>
        <taxon>Bacillati</taxon>
        <taxon>Actinomycetota</taxon>
        <taxon>Actinomycetes</taxon>
        <taxon>Pseudonocardiales</taxon>
        <taxon>Pseudonocardiaceae</taxon>
        <taxon>Saccharothrix</taxon>
    </lineage>
</organism>
<name>K0K4U7_SACES</name>
<accession>K0K4U7</accession>
<reference evidence="1 2" key="1">
    <citation type="journal article" date="2012" name="BMC Genomics">
        <title>Complete genome sequence of Saccharothrix espanaensis DSM 44229T and comparison to the other completely sequenced Pseudonocardiaceae.</title>
        <authorList>
            <person name="Strobel T."/>
            <person name="Al-Dilaimi A."/>
            <person name="Blom J."/>
            <person name="Gessner A."/>
            <person name="Kalinowski J."/>
            <person name="Luzhetska M."/>
            <person name="Puhler A."/>
            <person name="Szczepanowski R."/>
            <person name="Bechthold A."/>
            <person name="Ruckert C."/>
        </authorList>
    </citation>
    <scope>NUCLEOTIDE SEQUENCE [LARGE SCALE GENOMIC DNA]</scope>
    <source>
        <strain evidence="2">ATCC 51144 / DSM 44229 / JCM 9112 / NBRC 15066 / NRRL 15764</strain>
    </source>
</reference>
<dbReference type="InterPro" id="IPR029787">
    <property type="entry name" value="Nucleotide_cyclase"/>
</dbReference>
<dbReference type="OrthoDB" id="4149396at2"/>
<dbReference type="BioCyc" id="SESP1179773:BN6_RS25745-MONOMER"/>
<dbReference type="Gene3D" id="3.30.70.1230">
    <property type="entry name" value="Nucleotide cyclase"/>
    <property type="match status" value="1"/>
</dbReference>
<proteinExistence type="predicted"/>
<dbReference type="EMBL" id="HE804045">
    <property type="protein sequence ID" value="CCH32592.1"/>
    <property type="molecule type" value="Genomic_DNA"/>
</dbReference>
<dbReference type="HOGENOM" id="CLU_694247_0_0_11"/>
<evidence type="ECO:0000313" key="2">
    <source>
        <dbReference type="Proteomes" id="UP000006281"/>
    </source>
</evidence>
<gene>
    <name evidence="1" type="ordered locus">BN6_53290</name>
</gene>
<dbReference type="Proteomes" id="UP000006281">
    <property type="component" value="Chromosome"/>
</dbReference>